<dbReference type="Pfam" id="PF14681">
    <property type="entry name" value="UPRTase"/>
    <property type="match status" value="1"/>
</dbReference>
<evidence type="ECO:0000313" key="5">
    <source>
        <dbReference type="Proteomes" id="UP000286701"/>
    </source>
</evidence>
<organism evidence="4 5">
    <name type="scientific">Mucilaginibacter gilvus</name>
    <dbReference type="NCBI Taxonomy" id="2305909"/>
    <lineage>
        <taxon>Bacteria</taxon>
        <taxon>Pseudomonadati</taxon>
        <taxon>Bacteroidota</taxon>
        <taxon>Sphingobacteriia</taxon>
        <taxon>Sphingobacteriales</taxon>
        <taxon>Sphingobacteriaceae</taxon>
        <taxon>Mucilaginibacter</taxon>
    </lineage>
</organism>
<gene>
    <name evidence="4" type="ORF">EPL05_17655</name>
</gene>
<reference evidence="4 5" key="1">
    <citation type="submission" date="2019-01" db="EMBL/GenBank/DDBJ databases">
        <title>Mucilaginibacter antarcticum sp. nov., isolated from antarctic soil.</title>
        <authorList>
            <person name="Yan Y.-Q."/>
            <person name="Du Z.-J."/>
        </authorList>
    </citation>
    <scope>NUCLEOTIDE SEQUENCE [LARGE SCALE GENOMIC DNA]</scope>
    <source>
        <strain evidence="4 5">F01003</strain>
    </source>
</reference>
<dbReference type="NCBIfam" id="NF001097">
    <property type="entry name" value="PRK00129.1"/>
    <property type="match status" value="1"/>
</dbReference>
<dbReference type="PANTHER" id="PTHR43363:SF1">
    <property type="entry name" value="HYPOXANTHINE-GUANINE PHOSPHORIBOSYLTRANSFERASE"/>
    <property type="match status" value="1"/>
</dbReference>
<name>A0A3S3UVQ0_9SPHI</name>
<dbReference type="SUPFAM" id="SSF53271">
    <property type="entry name" value="PRTase-like"/>
    <property type="match status" value="1"/>
</dbReference>
<evidence type="ECO:0000259" key="3">
    <source>
        <dbReference type="Pfam" id="PF14681"/>
    </source>
</evidence>
<keyword evidence="5" id="KW-1185">Reference proteome</keyword>
<dbReference type="Gene3D" id="3.40.50.2020">
    <property type="match status" value="1"/>
</dbReference>
<accession>A0A3S3UVQ0</accession>
<feature type="domain" description="Phosphoribosyltransferase" evidence="3">
    <location>
        <begin position="12"/>
        <end position="211"/>
    </location>
</feature>
<dbReference type="GO" id="GO:0004845">
    <property type="term" value="F:uracil phosphoribosyltransferase activity"/>
    <property type="evidence" value="ECO:0007669"/>
    <property type="project" value="UniProtKB-EC"/>
</dbReference>
<dbReference type="PANTHER" id="PTHR43363">
    <property type="entry name" value="HYPOXANTHINE PHOSPHORIBOSYLTRANSFERASE"/>
    <property type="match status" value="1"/>
</dbReference>
<evidence type="ECO:0000256" key="2">
    <source>
        <dbReference type="ARBA" id="ARBA00022679"/>
    </source>
</evidence>
<evidence type="ECO:0000256" key="1">
    <source>
        <dbReference type="ARBA" id="ARBA00022676"/>
    </source>
</evidence>
<dbReference type="EMBL" id="SBIW01000008">
    <property type="protein sequence ID" value="RWY49238.1"/>
    <property type="molecule type" value="Genomic_DNA"/>
</dbReference>
<sequence length="214" mass="23634">MPFILNKTDSIANLYLADMRDVTTQQDRARFRRSQEKLGAILAYEVSKTLKYEVKEVQTPLGICNVNVPEQQPVLATILRAGLPFHQGFMEFFEQSESAFVTACRKTKKNGSFTIQVDHISTPNLDGKVLIMIDTMLATGQSVVNVCKELLAQYNIAELHVAAVIASTEGITHVRANLPKVKIWVCAVDEEMTSKSYIVPGLGDAGDLAFGEKV</sequence>
<dbReference type="InterPro" id="IPR029057">
    <property type="entry name" value="PRTase-like"/>
</dbReference>
<dbReference type="OrthoDB" id="9781675at2"/>
<dbReference type="CDD" id="cd06223">
    <property type="entry name" value="PRTases_typeI"/>
    <property type="match status" value="1"/>
</dbReference>
<dbReference type="InterPro" id="IPR000836">
    <property type="entry name" value="PRTase_dom"/>
</dbReference>
<dbReference type="Proteomes" id="UP000286701">
    <property type="component" value="Unassembled WGS sequence"/>
</dbReference>
<dbReference type="AlphaFoldDB" id="A0A3S3UVQ0"/>
<proteinExistence type="predicted"/>
<evidence type="ECO:0000313" key="4">
    <source>
        <dbReference type="EMBL" id="RWY49238.1"/>
    </source>
</evidence>
<dbReference type="RefSeq" id="WP_128535310.1">
    <property type="nucleotide sequence ID" value="NZ_SBIW01000008.1"/>
</dbReference>
<protein>
    <submittedName>
        <fullName evidence="4">Uracil phosphoribosyltransferase</fullName>
        <ecNumber evidence="4">2.4.2.9</ecNumber>
    </submittedName>
</protein>
<dbReference type="EC" id="2.4.2.9" evidence="4"/>
<comment type="caution">
    <text evidence="4">The sequence shown here is derived from an EMBL/GenBank/DDBJ whole genome shotgun (WGS) entry which is preliminary data.</text>
</comment>
<keyword evidence="2 4" id="KW-0808">Transferase</keyword>
<keyword evidence="1 4" id="KW-0328">Glycosyltransferase</keyword>